<evidence type="ECO:0000256" key="5">
    <source>
        <dbReference type="SAM" id="Phobius"/>
    </source>
</evidence>
<keyword evidence="2 5" id="KW-0812">Transmembrane</keyword>
<dbReference type="PROSITE" id="PS00216">
    <property type="entry name" value="SUGAR_TRANSPORT_1"/>
    <property type="match status" value="2"/>
</dbReference>
<dbReference type="AlphaFoldDB" id="A0A4P6JS33"/>
<dbReference type="OrthoDB" id="9787026at2"/>
<dbReference type="RefSeq" id="WP_129889237.1">
    <property type="nucleotide sequence ID" value="NZ_CP035758.1"/>
</dbReference>
<dbReference type="Proteomes" id="UP000290365">
    <property type="component" value="Chromosome"/>
</dbReference>
<evidence type="ECO:0000259" key="6">
    <source>
        <dbReference type="PROSITE" id="PS50850"/>
    </source>
</evidence>
<feature type="transmembrane region" description="Helical" evidence="5">
    <location>
        <begin position="150"/>
        <end position="173"/>
    </location>
</feature>
<reference evidence="7 8" key="1">
    <citation type="submission" date="2019-01" db="EMBL/GenBank/DDBJ databases">
        <title>Ktedonosporobacter rubrisoli SCAWS-G2.</title>
        <authorList>
            <person name="Huang Y."/>
            <person name="Yan B."/>
        </authorList>
    </citation>
    <scope>NUCLEOTIDE SEQUENCE [LARGE SCALE GENOMIC DNA]</scope>
    <source>
        <strain evidence="7 8">SCAWS-G2</strain>
    </source>
</reference>
<dbReference type="Pfam" id="PF00083">
    <property type="entry name" value="Sugar_tr"/>
    <property type="match status" value="1"/>
</dbReference>
<dbReference type="EMBL" id="CP035758">
    <property type="protein sequence ID" value="QBD78184.1"/>
    <property type="molecule type" value="Genomic_DNA"/>
</dbReference>
<dbReference type="GO" id="GO:0046943">
    <property type="term" value="F:carboxylic acid transmembrane transporter activity"/>
    <property type="evidence" value="ECO:0007669"/>
    <property type="project" value="TreeGrafter"/>
</dbReference>
<feature type="transmembrane region" description="Helical" evidence="5">
    <location>
        <begin position="301"/>
        <end position="321"/>
    </location>
</feature>
<feature type="transmembrane region" description="Helical" evidence="5">
    <location>
        <begin position="357"/>
        <end position="379"/>
    </location>
</feature>
<evidence type="ECO:0000313" key="8">
    <source>
        <dbReference type="Proteomes" id="UP000290365"/>
    </source>
</evidence>
<evidence type="ECO:0000256" key="4">
    <source>
        <dbReference type="ARBA" id="ARBA00023136"/>
    </source>
</evidence>
<organism evidence="7 8">
    <name type="scientific">Ktedonosporobacter rubrisoli</name>
    <dbReference type="NCBI Taxonomy" id="2509675"/>
    <lineage>
        <taxon>Bacteria</taxon>
        <taxon>Bacillati</taxon>
        <taxon>Chloroflexota</taxon>
        <taxon>Ktedonobacteria</taxon>
        <taxon>Ktedonobacterales</taxon>
        <taxon>Ktedonosporobacteraceae</taxon>
        <taxon>Ktedonosporobacter</taxon>
    </lineage>
</organism>
<feature type="transmembrane region" description="Helical" evidence="5">
    <location>
        <begin position="27"/>
        <end position="49"/>
    </location>
</feature>
<feature type="domain" description="Major facilitator superfamily (MFS) profile" evidence="6">
    <location>
        <begin position="27"/>
        <end position="447"/>
    </location>
</feature>
<protein>
    <submittedName>
        <fullName evidence="7">MFS transporter</fullName>
    </submittedName>
</protein>
<dbReference type="InterPro" id="IPR005828">
    <property type="entry name" value="MFS_sugar_transport-like"/>
</dbReference>
<dbReference type="GO" id="GO:0005886">
    <property type="term" value="C:plasma membrane"/>
    <property type="evidence" value="ECO:0007669"/>
    <property type="project" value="UniProtKB-SubCell"/>
</dbReference>
<feature type="transmembrane region" description="Helical" evidence="5">
    <location>
        <begin position="399"/>
        <end position="419"/>
    </location>
</feature>
<comment type="subcellular location">
    <subcellularLocation>
        <location evidence="1">Cell membrane</location>
        <topology evidence="1">Multi-pass membrane protein</topology>
    </subcellularLocation>
</comment>
<evidence type="ECO:0000256" key="2">
    <source>
        <dbReference type="ARBA" id="ARBA00022692"/>
    </source>
</evidence>
<keyword evidence="4 5" id="KW-0472">Membrane</keyword>
<feature type="transmembrane region" description="Helical" evidence="5">
    <location>
        <begin position="93"/>
        <end position="112"/>
    </location>
</feature>
<feature type="transmembrane region" description="Helical" evidence="5">
    <location>
        <begin position="118"/>
        <end position="138"/>
    </location>
</feature>
<keyword evidence="8" id="KW-1185">Reference proteome</keyword>
<feature type="transmembrane region" description="Helical" evidence="5">
    <location>
        <begin position="61"/>
        <end position="81"/>
    </location>
</feature>
<dbReference type="InterPro" id="IPR020846">
    <property type="entry name" value="MFS_dom"/>
</dbReference>
<dbReference type="InterPro" id="IPR036259">
    <property type="entry name" value="MFS_trans_sf"/>
</dbReference>
<evidence type="ECO:0000313" key="7">
    <source>
        <dbReference type="EMBL" id="QBD78184.1"/>
    </source>
</evidence>
<dbReference type="PROSITE" id="PS00217">
    <property type="entry name" value="SUGAR_TRANSPORT_2"/>
    <property type="match status" value="1"/>
</dbReference>
<feature type="transmembrane region" description="Helical" evidence="5">
    <location>
        <begin position="333"/>
        <end position="351"/>
    </location>
</feature>
<keyword evidence="3 5" id="KW-1133">Transmembrane helix</keyword>
<dbReference type="InterPro" id="IPR005829">
    <property type="entry name" value="Sugar_transporter_CS"/>
</dbReference>
<proteinExistence type="predicted"/>
<feature type="transmembrane region" description="Helical" evidence="5">
    <location>
        <begin position="270"/>
        <end position="289"/>
    </location>
</feature>
<evidence type="ECO:0000256" key="3">
    <source>
        <dbReference type="ARBA" id="ARBA00022989"/>
    </source>
</evidence>
<name>A0A4P6JS33_KTERU</name>
<dbReference type="PROSITE" id="PS50850">
    <property type="entry name" value="MFS"/>
    <property type="match status" value="1"/>
</dbReference>
<dbReference type="CDD" id="cd17316">
    <property type="entry name" value="MFS_SV2_like"/>
    <property type="match status" value="1"/>
</dbReference>
<gene>
    <name evidence="7" type="ORF">EPA93_20150</name>
</gene>
<accession>A0A4P6JS33</accession>
<sequence length="462" mass="50309">MYTAAQFQHAIPERIDRLPLSRELWRIMFLAGIAWLIESYDIGIIGNILPSLEKQYQLNSFDIGIIATASTLGIVAAVVPAGWLADQIGRKRMLVIGTAFYATFSLLCGFAPNIPSLIALRFIAGLGMGAVFPIPYAIAAELTSRRFRGAMTAILDSFLSFGYFLAPLLAFVLIPQLPEDLSWRIMFYIGGLPLLYVPILIKWMPESPRWLQTRGRTGEADRIVSSLEAVIERRTGSPLPQPQIEIAASTAVQKTAPTLIFQGTYRKRTFMMWTAFACILFIFYAIQTYTPSVLLKQGYGVGNAFLLTTIIVVASIPGKYFAAYAVERFGRKFTLISFTLIAALSAILFGFAQNAAIALFCGCVLSFFGIGVDPVVKIYGAEQYPTSIRETGISFFEGVGRLFGGVLAPFIMAFLLTGVGVSGSYIFVAVIAALGVLVITLFGTETKGESLEKAASASSTDK</sequence>
<evidence type="ECO:0000256" key="1">
    <source>
        <dbReference type="ARBA" id="ARBA00004651"/>
    </source>
</evidence>
<dbReference type="Gene3D" id="1.20.1250.20">
    <property type="entry name" value="MFS general substrate transporter like domains"/>
    <property type="match status" value="1"/>
</dbReference>
<dbReference type="PANTHER" id="PTHR23508:SF10">
    <property type="entry name" value="CARBOXYLIC ACID TRANSPORTER PROTEIN HOMOLOG"/>
    <property type="match status" value="1"/>
</dbReference>
<feature type="transmembrane region" description="Helical" evidence="5">
    <location>
        <begin position="425"/>
        <end position="443"/>
    </location>
</feature>
<dbReference type="SUPFAM" id="SSF103473">
    <property type="entry name" value="MFS general substrate transporter"/>
    <property type="match status" value="1"/>
</dbReference>
<dbReference type="KEGG" id="kbs:EPA93_20150"/>
<feature type="transmembrane region" description="Helical" evidence="5">
    <location>
        <begin position="185"/>
        <end position="204"/>
    </location>
</feature>
<dbReference type="PANTHER" id="PTHR23508">
    <property type="entry name" value="CARBOXYLIC ACID TRANSPORTER PROTEIN HOMOLOG"/>
    <property type="match status" value="1"/>
</dbReference>